<protein>
    <submittedName>
        <fullName evidence="2">Uncharacterized protein</fullName>
    </submittedName>
</protein>
<reference evidence="2" key="1">
    <citation type="submission" date="2015-04" db="UniProtKB">
        <authorList>
            <consortium name="EnsemblPlants"/>
        </authorList>
    </citation>
    <scope>IDENTIFICATION</scope>
</reference>
<reference evidence="2" key="2">
    <citation type="submission" date="2018-05" db="EMBL/GenBank/DDBJ databases">
        <title>OpunRS2 (Oryza punctata Reference Sequence Version 2).</title>
        <authorList>
            <person name="Zhang J."/>
            <person name="Kudrna D."/>
            <person name="Lee S."/>
            <person name="Talag J."/>
            <person name="Welchert J."/>
            <person name="Wing R.A."/>
        </authorList>
    </citation>
    <scope>NUCLEOTIDE SEQUENCE [LARGE SCALE GENOMIC DNA]</scope>
</reference>
<feature type="region of interest" description="Disordered" evidence="1">
    <location>
        <begin position="1"/>
        <end position="45"/>
    </location>
</feature>
<feature type="compositionally biased region" description="Pro residues" evidence="1">
    <location>
        <begin position="17"/>
        <end position="26"/>
    </location>
</feature>
<dbReference type="HOGENOM" id="CLU_1368141_0_0_1"/>
<evidence type="ECO:0000256" key="1">
    <source>
        <dbReference type="SAM" id="MobiDB-lite"/>
    </source>
</evidence>
<proteinExistence type="predicted"/>
<keyword evidence="3" id="KW-1185">Reference proteome</keyword>
<sequence length="200" mass="21267">MTTVTGGQGRQWASGRPLPPLLPPPTGSAAPTLRKPPSRHLGPLLPSSVCRRHRCSLPPRSTAAPHPILVEKEEQRHRPLSFSFRSRRSSVAAFVHSLPLPNVVEQPPPLLLFVEPPSSLPCCRRATAIERRAAGGSSSEPVSIAHSICKEGRGYNHDPQLLGSSMTNVVPTGSFGCLVTGGSMSQGQYGIPVTVMCAFG</sequence>
<dbReference type="Gramene" id="OPUNC02G01740.1">
    <property type="protein sequence ID" value="OPUNC02G01740.1"/>
    <property type="gene ID" value="OPUNC02G01740"/>
</dbReference>
<evidence type="ECO:0000313" key="3">
    <source>
        <dbReference type="Proteomes" id="UP000026962"/>
    </source>
</evidence>
<name>A0A0E0JV27_ORYPU</name>
<accession>A0A0E0JV27</accession>
<dbReference type="Proteomes" id="UP000026962">
    <property type="component" value="Chromosome 2"/>
</dbReference>
<organism evidence="2">
    <name type="scientific">Oryza punctata</name>
    <name type="common">Red rice</name>
    <dbReference type="NCBI Taxonomy" id="4537"/>
    <lineage>
        <taxon>Eukaryota</taxon>
        <taxon>Viridiplantae</taxon>
        <taxon>Streptophyta</taxon>
        <taxon>Embryophyta</taxon>
        <taxon>Tracheophyta</taxon>
        <taxon>Spermatophyta</taxon>
        <taxon>Magnoliopsida</taxon>
        <taxon>Liliopsida</taxon>
        <taxon>Poales</taxon>
        <taxon>Poaceae</taxon>
        <taxon>BOP clade</taxon>
        <taxon>Oryzoideae</taxon>
        <taxon>Oryzeae</taxon>
        <taxon>Oryzinae</taxon>
        <taxon>Oryza</taxon>
    </lineage>
</organism>
<dbReference type="EnsemblPlants" id="OPUNC02G01740.1">
    <property type="protein sequence ID" value="OPUNC02G01740.1"/>
    <property type="gene ID" value="OPUNC02G01740"/>
</dbReference>
<evidence type="ECO:0000313" key="2">
    <source>
        <dbReference type="EnsemblPlants" id="OPUNC02G01740.1"/>
    </source>
</evidence>
<dbReference type="AlphaFoldDB" id="A0A0E0JV27"/>